<feature type="region of interest" description="Disordered" evidence="1">
    <location>
        <begin position="283"/>
        <end position="357"/>
    </location>
</feature>
<dbReference type="EMBL" id="JAUJFL010000005">
    <property type="protein sequence ID" value="KAK2602273.1"/>
    <property type="molecule type" value="Genomic_DNA"/>
</dbReference>
<feature type="compositionally biased region" description="Gly residues" evidence="1">
    <location>
        <begin position="232"/>
        <end position="251"/>
    </location>
</feature>
<keyword evidence="3" id="KW-1185">Reference proteome</keyword>
<reference evidence="2" key="1">
    <citation type="submission" date="2023-06" db="EMBL/GenBank/DDBJ databases">
        <authorList>
            <person name="Noh H."/>
        </authorList>
    </citation>
    <scope>NUCLEOTIDE SEQUENCE</scope>
    <source>
        <strain evidence="2">DUCC20226</strain>
    </source>
</reference>
<proteinExistence type="predicted"/>
<dbReference type="Gene3D" id="3.30.460.40">
    <property type="match status" value="1"/>
</dbReference>
<sequence length="357" mass="39007">MPSYTDDQLDDLEEAAETSTPQDQKAALAIVSGLLERNAISYGVMGGMNFYLRGSGRATGDVDIAVDNPPRMDSLLTIFNSHPNIYRPGNRMQWASGVARLFVSVQGRLVQVDLKPKGAEGHLIPSDLARAVDTLQLSTTTQCKVLSIGPLVAAKIKAHYNRETNDDYRDLMFVCRSATYAPLVREAAGSFRAQWKESFLEKVIDNNPELERQVRWALNMDRSPSPKDKKSGGGGGGGGNDRGGRGGGGGSSRSSSPRDGDRSSDGYWTYSSRNKGWYHVHGDGRTSWRDQPSSSSQSKSSSSSTAQRSSDKTRSRDTGKSSAPRDGDKSKDGYWTYSSRNGKWYHRHSDGKVSYAS</sequence>
<feature type="compositionally biased region" description="Acidic residues" evidence="1">
    <location>
        <begin position="7"/>
        <end position="16"/>
    </location>
</feature>
<feature type="compositionally biased region" description="Low complexity" evidence="1">
    <location>
        <begin position="289"/>
        <end position="308"/>
    </location>
</feature>
<evidence type="ECO:0000313" key="2">
    <source>
        <dbReference type="EMBL" id="KAK2602273.1"/>
    </source>
</evidence>
<feature type="region of interest" description="Disordered" evidence="1">
    <location>
        <begin position="217"/>
        <end position="267"/>
    </location>
</feature>
<accession>A0AAD9SBD8</accession>
<name>A0AAD9SBD8_PHOAM</name>
<evidence type="ECO:0000256" key="1">
    <source>
        <dbReference type="SAM" id="MobiDB-lite"/>
    </source>
</evidence>
<dbReference type="SUPFAM" id="SSF81301">
    <property type="entry name" value="Nucleotidyltransferase"/>
    <property type="match status" value="1"/>
</dbReference>
<comment type="caution">
    <text evidence="2">The sequence shown here is derived from an EMBL/GenBank/DDBJ whole genome shotgun (WGS) entry which is preliminary data.</text>
</comment>
<protein>
    <submittedName>
        <fullName evidence="2">Uncharacterized protein</fullName>
    </submittedName>
</protein>
<dbReference type="InterPro" id="IPR043519">
    <property type="entry name" value="NT_sf"/>
</dbReference>
<evidence type="ECO:0000313" key="3">
    <source>
        <dbReference type="Proteomes" id="UP001265746"/>
    </source>
</evidence>
<gene>
    <name evidence="2" type="ORF">N8I77_008822</name>
</gene>
<organism evidence="2 3">
    <name type="scientific">Phomopsis amygdali</name>
    <name type="common">Fusicoccum amygdali</name>
    <dbReference type="NCBI Taxonomy" id="1214568"/>
    <lineage>
        <taxon>Eukaryota</taxon>
        <taxon>Fungi</taxon>
        <taxon>Dikarya</taxon>
        <taxon>Ascomycota</taxon>
        <taxon>Pezizomycotina</taxon>
        <taxon>Sordariomycetes</taxon>
        <taxon>Sordariomycetidae</taxon>
        <taxon>Diaporthales</taxon>
        <taxon>Diaporthaceae</taxon>
        <taxon>Diaporthe</taxon>
    </lineage>
</organism>
<dbReference type="AlphaFoldDB" id="A0AAD9SBD8"/>
<feature type="compositionally biased region" description="Basic and acidic residues" evidence="1">
    <location>
        <begin position="309"/>
        <end position="332"/>
    </location>
</feature>
<feature type="region of interest" description="Disordered" evidence="1">
    <location>
        <begin position="1"/>
        <end position="22"/>
    </location>
</feature>
<dbReference type="Proteomes" id="UP001265746">
    <property type="component" value="Unassembled WGS sequence"/>
</dbReference>